<accession>A0ABW5U2W2</accession>
<dbReference type="Proteomes" id="UP001597474">
    <property type="component" value="Unassembled WGS sequence"/>
</dbReference>
<dbReference type="EMBL" id="JBHUMP010000007">
    <property type="protein sequence ID" value="MFD2739994.1"/>
    <property type="molecule type" value="Genomic_DNA"/>
</dbReference>
<dbReference type="RefSeq" id="WP_386374128.1">
    <property type="nucleotide sequence ID" value="NZ_JBHUMP010000007.1"/>
</dbReference>
<name>A0ABW5U2W2_9RHOB</name>
<gene>
    <name evidence="2" type="ORF">ACFSUD_10470</name>
</gene>
<keyword evidence="1" id="KW-1133">Transmembrane helix</keyword>
<feature type="transmembrane region" description="Helical" evidence="1">
    <location>
        <begin position="7"/>
        <end position="35"/>
    </location>
</feature>
<feature type="transmembrane region" description="Helical" evidence="1">
    <location>
        <begin position="61"/>
        <end position="83"/>
    </location>
</feature>
<protein>
    <recommendedName>
        <fullName evidence="4">Ion channel</fullName>
    </recommendedName>
</protein>
<feature type="transmembrane region" description="Helical" evidence="1">
    <location>
        <begin position="128"/>
        <end position="153"/>
    </location>
</feature>
<evidence type="ECO:0000256" key="1">
    <source>
        <dbReference type="SAM" id="Phobius"/>
    </source>
</evidence>
<sequence>MTLADAILGVMGVVLLVGIVADFLLTTIGASYHALLSHHVANYTWRIFTAILPDRPGARVYIGPIVMTGVAAFWIFGTSLAWAMVFQFDDRAIVRMETGAPASWWMDLAYIGHLLSTLGGSLGKPGDIGWSLAAVLVAVNGMVILTLSVSFVLNTTQTVAEARAFLATSEALEDRFTPHHGIAAQLANLVANLNAVPLALYYSSPNESRRVPGGLTALFEKTLKNGDAAAIRVLRRLLAGLPRFDPKESEDDAGYLKDLRRWSKAYEF</sequence>
<keyword evidence="3" id="KW-1185">Reference proteome</keyword>
<organism evidence="2 3">
    <name type="scientific">Sulfitobacter aestuarii</name>
    <dbReference type="NCBI Taxonomy" id="2161676"/>
    <lineage>
        <taxon>Bacteria</taxon>
        <taxon>Pseudomonadati</taxon>
        <taxon>Pseudomonadota</taxon>
        <taxon>Alphaproteobacteria</taxon>
        <taxon>Rhodobacterales</taxon>
        <taxon>Roseobacteraceae</taxon>
        <taxon>Sulfitobacter</taxon>
    </lineage>
</organism>
<proteinExistence type="predicted"/>
<reference evidence="3" key="1">
    <citation type="journal article" date="2019" name="Int. J. Syst. Evol. Microbiol.">
        <title>The Global Catalogue of Microorganisms (GCM) 10K type strain sequencing project: providing services to taxonomists for standard genome sequencing and annotation.</title>
        <authorList>
            <consortium name="The Broad Institute Genomics Platform"/>
            <consortium name="The Broad Institute Genome Sequencing Center for Infectious Disease"/>
            <person name="Wu L."/>
            <person name="Ma J."/>
        </authorList>
    </citation>
    <scope>NUCLEOTIDE SEQUENCE [LARGE SCALE GENOMIC DNA]</scope>
    <source>
        <strain evidence="3">TISTR 2562</strain>
    </source>
</reference>
<evidence type="ECO:0000313" key="3">
    <source>
        <dbReference type="Proteomes" id="UP001597474"/>
    </source>
</evidence>
<keyword evidence="1" id="KW-0812">Transmembrane</keyword>
<feature type="transmembrane region" description="Helical" evidence="1">
    <location>
        <begin position="104"/>
        <end position="122"/>
    </location>
</feature>
<keyword evidence="1" id="KW-0472">Membrane</keyword>
<evidence type="ECO:0000313" key="2">
    <source>
        <dbReference type="EMBL" id="MFD2739994.1"/>
    </source>
</evidence>
<comment type="caution">
    <text evidence="2">The sequence shown here is derived from an EMBL/GenBank/DDBJ whole genome shotgun (WGS) entry which is preliminary data.</text>
</comment>
<evidence type="ECO:0008006" key="4">
    <source>
        <dbReference type="Google" id="ProtNLM"/>
    </source>
</evidence>